<keyword evidence="2" id="KW-1185">Reference proteome</keyword>
<protein>
    <submittedName>
        <fullName evidence="1">Uncharacterized protein</fullName>
    </submittedName>
</protein>
<evidence type="ECO:0000313" key="2">
    <source>
        <dbReference type="Proteomes" id="UP000501191"/>
    </source>
</evidence>
<dbReference type="GeneID" id="63911475"/>
<dbReference type="KEGG" id="vg:63911475"/>
<organism evidence="1 2">
    <name type="scientific">Mycobacterium phage Weirdo19</name>
    <dbReference type="NCBI Taxonomy" id="2601610"/>
    <lineage>
        <taxon>Viruses</taxon>
        <taxon>Duplodnaviria</taxon>
        <taxon>Heunggongvirae</taxon>
        <taxon>Uroviricota</taxon>
        <taxon>Caudoviricetes</taxon>
        <taxon>Rosariovirus</taxon>
        <taxon>Rosariovirus Weirdo19ES</taxon>
    </lineage>
</organism>
<accession>A0A6M2YSV2</accession>
<sequence length="42" mass="5152">MKLTLTWAPDHAHTRLARWQVRVLARWERDRQAAARRAERDR</sequence>
<dbReference type="Proteomes" id="UP000501191">
    <property type="component" value="Segment"/>
</dbReference>
<dbReference type="RefSeq" id="YP_010050740.1">
    <property type="nucleotide sequence ID" value="NC_054433.1"/>
</dbReference>
<evidence type="ECO:0000313" key="1">
    <source>
        <dbReference type="EMBL" id="QEA10807.1"/>
    </source>
</evidence>
<dbReference type="EMBL" id="MN103533">
    <property type="protein sequence ID" value="QEA10807.1"/>
    <property type="molecule type" value="Genomic_DNA"/>
</dbReference>
<name>A0A6M2YSV2_9CAUD</name>
<reference evidence="1 2" key="1">
    <citation type="journal article" date="2020" name="PLoS ONE">
        <title>Weirdo19ES is a novel singleton mycobacteriophage that selects for glycolipid deficient phage-resistant M. smegmatis mutants.</title>
        <authorList>
            <person name="Suarez C.A."/>
            <person name="Franceschelli J.J."/>
            <person name="Tasselli S.E."/>
            <person name="Morbidoni H.R."/>
        </authorList>
    </citation>
    <scope>NUCLEOTIDE SEQUENCE [LARGE SCALE GENOMIC DNA]</scope>
</reference>
<proteinExistence type="predicted"/>